<organism evidence="1 2">
    <name type="scientific">Hygrophoropsis aurantiaca</name>
    <dbReference type="NCBI Taxonomy" id="72124"/>
    <lineage>
        <taxon>Eukaryota</taxon>
        <taxon>Fungi</taxon>
        <taxon>Dikarya</taxon>
        <taxon>Basidiomycota</taxon>
        <taxon>Agaricomycotina</taxon>
        <taxon>Agaricomycetes</taxon>
        <taxon>Agaricomycetidae</taxon>
        <taxon>Boletales</taxon>
        <taxon>Coniophorineae</taxon>
        <taxon>Hygrophoropsidaceae</taxon>
        <taxon>Hygrophoropsis</taxon>
    </lineage>
</organism>
<gene>
    <name evidence="1" type="ORF">BJ138DRAFT_1152060</name>
</gene>
<feature type="non-terminal residue" evidence="1">
    <location>
        <position position="86"/>
    </location>
</feature>
<accession>A0ACB8AC50</accession>
<evidence type="ECO:0000313" key="1">
    <source>
        <dbReference type="EMBL" id="KAH7910829.1"/>
    </source>
</evidence>
<name>A0ACB8AC50_9AGAM</name>
<keyword evidence="2" id="KW-1185">Reference proteome</keyword>
<protein>
    <submittedName>
        <fullName evidence="1">Uncharacterized protein</fullName>
    </submittedName>
</protein>
<evidence type="ECO:0000313" key="2">
    <source>
        <dbReference type="Proteomes" id="UP000790377"/>
    </source>
</evidence>
<dbReference type="EMBL" id="MU267699">
    <property type="protein sequence ID" value="KAH7910829.1"/>
    <property type="molecule type" value="Genomic_DNA"/>
</dbReference>
<comment type="caution">
    <text evidence="1">The sequence shown here is derived from an EMBL/GenBank/DDBJ whole genome shotgun (WGS) entry which is preliminary data.</text>
</comment>
<reference evidence="1" key="1">
    <citation type="journal article" date="2021" name="New Phytol.">
        <title>Evolutionary innovations through gain and loss of genes in the ectomycorrhizal Boletales.</title>
        <authorList>
            <person name="Wu G."/>
            <person name="Miyauchi S."/>
            <person name="Morin E."/>
            <person name="Kuo A."/>
            <person name="Drula E."/>
            <person name="Varga T."/>
            <person name="Kohler A."/>
            <person name="Feng B."/>
            <person name="Cao Y."/>
            <person name="Lipzen A."/>
            <person name="Daum C."/>
            <person name="Hundley H."/>
            <person name="Pangilinan J."/>
            <person name="Johnson J."/>
            <person name="Barry K."/>
            <person name="LaButti K."/>
            <person name="Ng V."/>
            <person name="Ahrendt S."/>
            <person name="Min B."/>
            <person name="Choi I.G."/>
            <person name="Park H."/>
            <person name="Plett J.M."/>
            <person name="Magnuson J."/>
            <person name="Spatafora J.W."/>
            <person name="Nagy L.G."/>
            <person name="Henrissat B."/>
            <person name="Grigoriev I.V."/>
            <person name="Yang Z.L."/>
            <person name="Xu J."/>
            <person name="Martin F.M."/>
        </authorList>
    </citation>
    <scope>NUCLEOTIDE SEQUENCE</scope>
    <source>
        <strain evidence="1">ATCC 28755</strain>
    </source>
</reference>
<sequence>MFASRIFALVAFAIVVAAGCDQAGIDPISTLYLLTLYPFRLLKDIALRTAPPPAGRAPLSNIILVAYPGLVDAGSHRLRLFLANPG</sequence>
<dbReference type="Proteomes" id="UP000790377">
    <property type="component" value="Unassembled WGS sequence"/>
</dbReference>
<proteinExistence type="predicted"/>